<organism evidence="1 2">
    <name type="scientific">Desulfobaculum bizertense DSM 18034</name>
    <dbReference type="NCBI Taxonomy" id="1121442"/>
    <lineage>
        <taxon>Bacteria</taxon>
        <taxon>Pseudomonadati</taxon>
        <taxon>Thermodesulfobacteriota</taxon>
        <taxon>Desulfovibrionia</taxon>
        <taxon>Desulfovibrionales</taxon>
        <taxon>Desulfovibrionaceae</taxon>
        <taxon>Desulfobaculum</taxon>
    </lineage>
</organism>
<dbReference type="OrthoDB" id="5464418at2"/>
<evidence type="ECO:0000313" key="2">
    <source>
        <dbReference type="Proteomes" id="UP000189733"/>
    </source>
</evidence>
<protein>
    <submittedName>
        <fullName evidence="1">Uncharacterized protein</fullName>
    </submittedName>
</protein>
<accession>A0A1T4W2Z8</accession>
<dbReference type="AlphaFoldDB" id="A0A1T4W2Z8"/>
<dbReference type="RefSeq" id="WP_078684785.1">
    <property type="nucleotide sequence ID" value="NZ_FUYA01000004.1"/>
</dbReference>
<evidence type="ECO:0000313" key="1">
    <source>
        <dbReference type="EMBL" id="SKA71519.1"/>
    </source>
</evidence>
<proteinExistence type="predicted"/>
<keyword evidence="2" id="KW-1185">Reference proteome</keyword>
<reference evidence="1 2" key="1">
    <citation type="submission" date="2017-02" db="EMBL/GenBank/DDBJ databases">
        <authorList>
            <person name="Peterson S.W."/>
        </authorList>
    </citation>
    <scope>NUCLEOTIDE SEQUENCE [LARGE SCALE GENOMIC DNA]</scope>
    <source>
        <strain evidence="1 2">DSM 18034</strain>
    </source>
</reference>
<name>A0A1T4W2Z8_9BACT</name>
<dbReference type="Proteomes" id="UP000189733">
    <property type="component" value="Unassembled WGS sequence"/>
</dbReference>
<dbReference type="EMBL" id="FUYA01000004">
    <property type="protein sequence ID" value="SKA71519.1"/>
    <property type="molecule type" value="Genomic_DNA"/>
</dbReference>
<dbReference type="STRING" id="1121442.SAMN02745702_01504"/>
<gene>
    <name evidence="1" type="ORF">SAMN02745702_01504</name>
</gene>
<sequence length="579" mass="68382">MSFSWENAFCNIKEYSGLDPENLEPSSISVQTLEELKRYLDFVHIKYCLLKPYFESSDYPLVEARELLPSFESDMFEYGFLPGFSMVALSRPLNYFSEPFQFDILHDIQNSKDTGACPLEQNIYRQNLKTFLERLPKPYQDEFRKAFNRKDFTDLSQYPRLLPKLLSLDRAHVMAKNADGRFHLAGIYASFPSDLDTEIKRFGLRIKKFRIGDNAMYERNRNFVFQFLMELYGYPIVSERRTSSALFARRLHAAGEKFLIRALGQSDRTLTSLYSHPSQRRYPRVQKIALVQVDEKQKEALTRLGRGRYFVDKANRVVILRVTYRQHGYSQDNIRQDRALSVLRQEIIHPYSGRPNPNINLLKDATNLVVRLNDITKGEYQGRTVYKRNEVVENTDSHEKRLKFLFSWLSKHQRRIIAYSDEFYSYVVKVLDTYLLDPDNSEVFNSMNELFQEVWSKYSYIQQARKAQILDELQHRNFRGKKISYQDMLVQTNAILHELKFEIVNYFDQLVQNVIGIGEHILSDPYLVRSYIRRKDEELTPYGLEIKKNYGRLVSLVDEFKAIRKSRSDMENKELSTTE</sequence>